<dbReference type="PANTHER" id="PTHR43229:SF3">
    <property type="entry name" value="ABC-TYPE MULTIDRUG TRANSPORT SYSTEM, PERMEASE COMPONENT"/>
    <property type="match status" value="1"/>
</dbReference>
<dbReference type="InterPro" id="IPR013525">
    <property type="entry name" value="ABC2_TM"/>
</dbReference>
<evidence type="ECO:0000259" key="7">
    <source>
        <dbReference type="PROSITE" id="PS51012"/>
    </source>
</evidence>
<dbReference type="InterPro" id="IPR000412">
    <property type="entry name" value="ABC_2_transport"/>
</dbReference>
<feature type="transmembrane region" description="Helical" evidence="6">
    <location>
        <begin position="76"/>
        <end position="98"/>
    </location>
</feature>
<keyword evidence="3 6" id="KW-0812">Transmembrane</keyword>
<keyword evidence="6" id="KW-0813">Transport</keyword>
<feature type="transmembrane region" description="Helical" evidence="6">
    <location>
        <begin position="156"/>
        <end position="179"/>
    </location>
</feature>
<name>A0ABS9DBW4_9ALTE</name>
<reference evidence="8 9" key="1">
    <citation type="submission" date="2022-01" db="EMBL/GenBank/DDBJ databases">
        <title>Paraglaciecola sp. G1-23.</title>
        <authorList>
            <person name="Jin M.S."/>
            <person name="Han D.M."/>
            <person name="Kim H.M."/>
            <person name="Jeon C.O."/>
        </authorList>
    </citation>
    <scope>NUCLEOTIDE SEQUENCE [LARGE SCALE GENOMIC DNA]</scope>
    <source>
        <strain evidence="8 9">G1-23</strain>
    </source>
</reference>
<evidence type="ECO:0000313" key="9">
    <source>
        <dbReference type="Proteomes" id="UP001521137"/>
    </source>
</evidence>
<dbReference type="InterPro" id="IPR047817">
    <property type="entry name" value="ABC2_TM_bact-type"/>
</dbReference>
<comment type="caution">
    <text evidence="8">The sequence shown here is derived from an EMBL/GenBank/DDBJ whole genome shotgun (WGS) entry which is preliminary data.</text>
</comment>
<dbReference type="PIRSF" id="PIRSF006648">
    <property type="entry name" value="DrrB"/>
    <property type="match status" value="1"/>
</dbReference>
<keyword evidence="6" id="KW-1003">Cell membrane</keyword>
<dbReference type="RefSeq" id="WP_235313210.1">
    <property type="nucleotide sequence ID" value="NZ_JAKGAS010000007.1"/>
</dbReference>
<dbReference type="PANTHER" id="PTHR43229">
    <property type="entry name" value="NODULATION PROTEIN J"/>
    <property type="match status" value="1"/>
</dbReference>
<sequence>MNYTSIECASSTSEQFVPMSPAKTLKVYWLETKFEWLKTIRNPAFALPAILFPVIFYLFFGVLMNHGNVQAASYLLSTYGTFGVMGPALFSFGAALAVERGKGWLDIKEASPMPASAQIISRLIVSMIFSLLIIISLGIIGVFFGGVELSVFQGALLSVILVFGGLPFCLLGLALGMMLKAESAPAIVNVIYLPMAFLSGLWIPITMLPNFLQTFANFLPPYHLSQLALKVMQQDVGDSVFTHLLALTLFAVIFFVFALVAHKRKQN</sequence>
<evidence type="ECO:0000256" key="6">
    <source>
        <dbReference type="RuleBase" id="RU361157"/>
    </source>
</evidence>
<dbReference type="Pfam" id="PF01061">
    <property type="entry name" value="ABC2_membrane"/>
    <property type="match status" value="1"/>
</dbReference>
<feature type="transmembrane region" description="Helical" evidence="6">
    <location>
        <begin position="186"/>
        <end position="205"/>
    </location>
</feature>
<evidence type="ECO:0000313" key="8">
    <source>
        <dbReference type="EMBL" id="MCF2949121.1"/>
    </source>
</evidence>
<gene>
    <name evidence="8" type="ORF">L0668_13450</name>
</gene>
<feature type="transmembrane region" description="Helical" evidence="6">
    <location>
        <begin position="44"/>
        <end position="64"/>
    </location>
</feature>
<dbReference type="InterPro" id="IPR051784">
    <property type="entry name" value="Nod_factor_ABC_transporter"/>
</dbReference>
<keyword evidence="9" id="KW-1185">Reference proteome</keyword>
<evidence type="ECO:0000256" key="2">
    <source>
        <dbReference type="ARBA" id="ARBA00007783"/>
    </source>
</evidence>
<evidence type="ECO:0000256" key="4">
    <source>
        <dbReference type="ARBA" id="ARBA00022989"/>
    </source>
</evidence>
<dbReference type="PROSITE" id="PS51012">
    <property type="entry name" value="ABC_TM2"/>
    <property type="match status" value="1"/>
</dbReference>
<feature type="domain" description="ABC transmembrane type-2" evidence="7">
    <location>
        <begin position="40"/>
        <end position="265"/>
    </location>
</feature>
<comment type="similarity">
    <text evidence="2 6">Belongs to the ABC-2 integral membrane protein family.</text>
</comment>
<evidence type="ECO:0000256" key="5">
    <source>
        <dbReference type="ARBA" id="ARBA00023136"/>
    </source>
</evidence>
<accession>A0ABS9DBW4</accession>
<organism evidence="8 9">
    <name type="scientific">Paraglaciecola algarum</name>
    <dbReference type="NCBI Taxonomy" id="3050085"/>
    <lineage>
        <taxon>Bacteria</taxon>
        <taxon>Pseudomonadati</taxon>
        <taxon>Pseudomonadota</taxon>
        <taxon>Gammaproteobacteria</taxon>
        <taxon>Alteromonadales</taxon>
        <taxon>Alteromonadaceae</taxon>
        <taxon>Paraglaciecola</taxon>
    </lineage>
</organism>
<dbReference type="Proteomes" id="UP001521137">
    <property type="component" value="Unassembled WGS sequence"/>
</dbReference>
<comment type="subcellular location">
    <subcellularLocation>
        <location evidence="6">Cell inner membrane</location>
        <topology evidence="6">Multi-pass membrane protein</topology>
    </subcellularLocation>
    <subcellularLocation>
        <location evidence="1">Membrane</location>
        <topology evidence="1">Multi-pass membrane protein</topology>
    </subcellularLocation>
</comment>
<feature type="transmembrane region" description="Helical" evidence="6">
    <location>
        <begin position="240"/>
        <end position="261"/>
    </location>
</feature>
<evidence type="ECO:0000256" key="3">
    <source>
        <dbReference type="ARBA" id="ARBA00022692"/>
    </source>
</evidence>
<feature type="transmembrane region" description="Helical" evidence="6">
    <location>
        <begin position="119"/>
        <end position="144"/>
    </location>
</feature>
<keyword evidence="4 6" id="KW-1133">Transmembrane helix</keyword>
<keyword evidence="5 6" id="KW-0472">Membrane</keyword>
<proteinExistence type="inferred from homology"/>
<dbReference type="EMBL" id="JAKGAS010000007">
    <property type="protein sequence ID" value="MCF2949121.1"/>
    <property type="molecule type" value="Genomic_DNA"/>
</dbReference>
<protein>
    <recommendedName>
        <fullName evidence="6">Transport permease protein</fullName>
    </recommendedName>
</protein>
<evidence type="ECO:0000256" key="1">
    <source>
        <dbReference type="ARBA" id="ARBA00004141"/>
    </source>
</evidence>